<comment type="cofactor">
    <cofactor evidence="15">
        <name>Mg(2+)</name>
        <dbReference type="ChEBI" id="CHEBI:18420"/>
    </cofactor>
    <text evidence="15">Binds 2 magnesium ions per subunit.</text>
</comment>
<dbReference type="InterPro" id="IPR043502">
    <property type="entry name" value="DNA/RNA_pol_sf"/>
</dbReference>
<evidence type="ECO:0000256" key="4">
    <source>
        <dbReference type="ARBA" id="ARBA00022490"/>
    </source>
</evidence>
<comment type="subcellular location">
    <subcellularLocation>
        <location evidence="1 15">Cytoplasm</location>
    </subcellularLocation>
</comment>
<comment type="similarity">
    <text evidence="2 15">Belongs to the DNA polymerase type-Y family.</text>
</comment>
<dbReference type="Gene3D" id="3.30.70.270">
    <property type="match status" value="1"/>
</dbReference>
<dbReference type="Gene3D" id="3.40.1170.60">
    <property type="match status" value="1"/>
</dbReference>
<comment type="subunit">
    <text evidence="15">Monomer.</text>
</comment>
<organism evidence="17 18">
    <name type="scientific">Candidatus Methylacidiphilum fumarolicum</name>
    <dbReference type="NCBI Taxonomy" id="591154"/>
    <lineage>
        <taxon>Bacteria</taxon>
        <taxon>Pseudomonadati</taxon>
        <taxon>Verrucomicrobiota</taxon>
        <taxon>Methylacidiphilae</taxon>
        <taxon>Methylacidiphilales</taxon>
        <taxon>Methylacidiphilaceae</taxon>
        <taxon>Methylacidiphilum (ex Ratnadevi et al. 2023)</taxon>
    </lineage>
</organism>
<sequence length="394" mass="44017">MCLFVGRIQKNQKLLKIPLLCYFLDVIISNASYEEPSVISKERGWFIFVDLDAFYASVEILQHPELKETPMVVCMGSLQGRGVVSTASYEARKYGVRSGMPLRRAISLCPGLILVPAHHALYEEYSAKVYALLRTFSERIQKVSIDEACLELDPHIEPEKMALAIQKAIKEKLGLPSTIGVASNKLVAKIACDLAKPNGVKVVPKGTEKTFLAPLPVEKIPEVGPATVKKLHTMGVITIDDLAKIPEQQLIEKFGKRGRYFHLASLGIDLSPLELESKPRSMSREVTFNKDTKNLDLLRKELCGMSQTLAEDLKIQGLVAKTVFIKLRYSDFSTLLRQLTLTSPTHNPLEIASCGILLLKANLQKDRAVRLIGLGVRNLIERNKTRIEEKEEKN</sequence>
<feature type="domain" description="UmuC" evidence="16">
    <location>
        <begin position="46"/>
        <end position="224"/>
    </location>
</feature>
<evidence type="ECO:0000256" key="15">
    <source>
        <dbReference type="HAMAP-Rule" id="MF_01113"/>
    </source>
</evidence>
<feature type="site" description="Substrate discrimination" evidence="15">
    <location>
        <position position="55"/>
    </location>
</feature>
<evidence type="ECO:0000256" key="8">
    <source>
        <dbReference type="ARBA" id="ARBA00022723"/>
    </source>
</evidence>
<evidence type="ECO:0000256" key="10">
    <source>
        <dbReference type="ARBA" id="ARBA00022842"/>
    </source>
</evidence>
<dbReference type="InterPro" id="IPR022880">
    <property type="entry name" value="DNApol_IV"/>
</dbReference>
<evidence type="ECO:0000256" key="14">
    <source>
        <dbReference type="ARBA" id="ARBA00049244"/>
    </source>
</evidence>
<keyword evidence="12 15" id="KW-0238">DNA-binding</keyword>
<dbReference type="InterPro" id="IPR050116">
    <property type="entry name" value="DNA_polymerase-Y"/>
</dbReference>
<dbReference type="EC" id="2.7.7.7" evidence="15"/>
<name>A0ABM9IC03_9BACT</name>
<evidence type="ECO:0000256" key="2">
    <source>
        <dbReference type="ARBA" id="ARBA00010945"/>
    </source>
</evidence>
<dbReference type="Gene3D" id="1.10.150.20">
    <property type="entry name" value="5' to 3' exonuclease, C-terminal subdomain"/>
    <property type="match status" value="1"/>
</dbReference>
<dbReference type="NCBIfam" id="NF002677">
    <property type="entry name" value="PRK02406.1"/>
    <property type="match status" value="1"/>
</dbReference>
<dbReference type="RefSeq" id="WP_258042281.1">
    <property type="nucleotide sequence ID" value="NZ_JAHXRZ010000010.1"/>
</dbReference>
<reference evidence="17" key="1">
    <citation type="submission" date="2023-03" db="EMBL/GenBank/DDBJ databases">
        <authorList>
            <person name="Cremers G."/>
            <person name="Picone N."/>
        </authorList>
    </citation>
    <scope>NUCLEOTIDE SEQUENCE</scope>
    <source>
        <strain evidence="17">Sample_alias</strain>
    </source>
</reference>
<dbReference type="SUPFAM" id="SSF56672">
    <property type="entry name" value="DNA/RNA polymerases"/>
    <property type="match status" value="1"/>
</dbReference>
<keyword evidence="18" id="KW-1185">Reference proteome</keyword>
<evidence type="ECO:0000256" key="12">
    <source>
        <dbReference type="ARBA" id="ARBA00023125"/>
    </source>
</evidence>
<keyword evidence="3 15" id="KW-0515">Mutator protein</keyword>
<protein>
    <recommendedName>
        <fullName evidence="15">DNA polymerase IV</fullName>
        <shortName evidence="15">Pol IV</shortName>
        <ecNumber evidence="15">2.7.7.7</ecNumber>
    </recommendedName>
</protein>
<dbReference type="SUPFAM" id="SSF100879">
    <property type="entry name" value="Lesion bypass DNA polymerase (Y-family), little finger domain"/>
    <property type="match status" value="1"/>
</dbReference>
<feature type="active site" evidence="15">
    <location>
        <position position="147"/>
    </location>
</feature>
<dbReference type="EMBL" id="OX458932">
    <property type="protein sequence ID" value="CAI9085191.1"/>
    <property type="molecule type" value="Genomic_DNA"/>
</dbReference>
<dbReference type="InterPro" id="IPR001126">
    <property type="entry name" value="UmuC"/>
</dbReference>
<evidence type="ECO:0000259" key="16">
    <source>
        <dbReference type="PROSITE" id="PS50173"/>
    </source>
</evidence>
<keyword evidence="6 15" id="KW-0548">Nucleotidyltransferase</keyword>
<accession>A0ABM9IC03</accession>
<keyword evidence="4 15" id="KW-0963">Cytoplasm</keyword>
<evidence type="ECO:0000256" key="13">
    <source>
        <dbReference type="ARBA" id="ARBA00023204"/>
    </source>
</evidence>
<dbReference type="CDD" id="cd03586">
    <property type="entry name" value="PolY_Pol_IV_kappa"/>
    <property type="match status" value="1"/>
</dbReference>
<proteinExistence type="inferred from homology"/>
<evidence type="ECO:0000256" key="9">
    <source>
        <dbReference type="ARBA" id="ARBA00022763"/>
    </source>
</evidence>
<dbReference type="Proteomes" id="UP001161497">
    <property type="component" value="Chromosome"/>
</dbReference>
<keyword evidence="11 15" id="KW-0239">DNA-directed DNA polymerase</keyword>
<keyword evidence="5 15" id="KW-0808">Transferase</keyword>
<dbReference type="InterPro" id="IPR043128">
    <property type="entry name" value="Rev_trsase/Diguanyl_cyclase"/>
</dbReference>
<keyword evidence="8 15" id="KW-0479">Metal-binding</keyword>
<dbReference type="Pfam" id="PF11799">
    <property type="entry name" value="IMS_C"/>
    <property type="match status" value="1"/>
</dbReference>
<keyword evidence="10 15" id="KW-0460">Magnesium</keyword>
<dbReference type="Pfam" id="PF00817">
    <property type="entry name" value="IMS"/>
    <property type="match status" value="1"/>
</dbReference>
<dbReference type="InterPro" id="IPR017961">
    <property type="entry name" value="DNA_pol_Y-fam_little_finger"/>
</dbReference>
<dbReference type="InterPro" id="IPR036775">
    <property type="entry name" value="DNA_pol_Y-fam_lit_finger_sf"/>
</dbReference>
<dbReference type="PANTHER" id="PTHR11076">
    <property type="entry name" value="DNA REPAIR POLYMERASE UMUC / TRANSFERASE FAMILY MEMBER"/>
    <property type="match status" value="1"/>
</dbReference>
<dbReference type="PROSITE" id="PS50173">
    <property type="entry name" value="UMUC"/>
    <property type="match status" value="1"/>
</dbReference>
<feature type="binding site" evidence="15">
    <location>
        <position position="50"/>
    </location>
    <ligand>
        <name>Mg(2+)</name>
        <dbReference type="ChEBI" id="CHEBI:18420"/>
    </ligand>
</feature>
<dbReference type="GO" id="GO:0003887">
    <property type="term" value="F:DNA-directed DNA polymerase activity"/>
    <property type="evidence" value="ECO:0007669"/>
    <property type="project" value="UniProtKB-EC"/>
</dbReference>
<comment type="function">
    <text evidence="15">Poorly processive, error-prone DNA polymerase involved in untargeted mutagenesis. Copies undamaged DNA at stalled replication forks, which arise in vivo from mismatched or misaligned primer ends. These misaligned primers can be extended by PolIV. Exhibits no 3'-5' exonuclease (proofreading) activity. May be involved in translesional synthesis, in conjunction with the beta clamp from PolIII.</text>
</comment>
<dbReference type="Pfam" id="PF21999">
    <property type="entry name" value="IMS_HHH_1"/>
    <property type="match status" value="1"/>
</dbReference>
<comment type="catalytic activity">
    <reaction evidence="14 15">
        <text>DNA(n) + a 2'-deoxyribonucleoside 5'-triphosphate = DNA(n+1) + diphosphate</text>
        <dbReference type="Rhea" id="RHEA:22508"/>
        <dbReference type="Rhea" id="RHEA-COMP:17339"/>
        <dbReference type="Rhea" id="RHEA-COMP:17340"/>
        <dbReference type="ChEBI" id="CHEBI:33019"/>
        <dbReference type="ChEBI" id="CHEBI:61560"/>
        <dbReference type="ChEBI" id="CHEBI:173112"/>
        <dbReference type="EC" id="2.7.7.7"/>
    </reaction>
</comment>
<evidence type="ECO:0000256" key="7">
    <source>
        <dbReference type="ARBA" id="ARBA00022705"/>
    </source>
</evidence>
<evidence type="ECO:0000256" key="6">
    <source>
        <dbReference type="ARBA" id="ARBA00022695"/>
    </source>
</evidence>
<evidence type="ECO:0000256" key="5">
    <source>
        <dbReference type="ARBA" id="ARBA00022679"/>
    </source>
</evidence>
<dbReference type="Gene3D" id="3.30.1490.100">
    <property type="entry name" value="DNA polymerase, Y-family, little finger domain"/>
    <property type="match status" value="1"/>
</dbReference>
<keyword evidence="9 15" id="KW-0227">DNA damage</keyword>
<keyword evidence="7 15" id="KW-0235">DNA replication</keyword>
<evidence type="ECO:0000256" key="11">
    <source>
        <dbReference type="ARBA" id="ARBA00022932"/>
    </source>
</evidence>
<evidence type="ECO:0000256" key="1">
    <source>
        <dbReference type="ARBA" id="ARBA00004496"/>
    </source>
</evidence>
<feature type="binding site" evidence="15">
    <location>
        <position position="146"/>
    </location>
    <ligand>
        <name>Mg(2+)</name>
        <dbReference type="ChEBI" id="CHEBI:18420"/>
    </ligand>
</feature>
<evidence type="ECO:0000313" key="17">
    <source>
        <dbReference type="EMBL" id="CAI9085191.1"/>
    </source>
</evidence>
<dbReference type="PANTHER" id="PTHR11076:SF33">
    <property type="entry name" value="DNA POLYMERASE KAPPA"/>
    <property type="match status" value="1"/>
</dbReference>
<keyword evidence="13 15" id="KW-0234">DNA repair</keyword>
<evidence type="ECO:0000313" key="18">
    <source>
        <dbReference type="Proteomes" id="UP001161497"/>
    </source>
</evidence>
<dbReference type="InterPro" id="IPR053848">
    <property type="entry name" value="IMS_HHH_1"/>
</dbReference>
<evidence type="ECO:0000256" key="3">
    <source>
        <dbReference type="ARBA" id="ARBA00022457"/>
    </source>
</evidence>
<dbReference type="HAMAP" id="MF_01113">
    <property type="entry name" value="DNApol_IV"/>
    <property type="match status" value="1"/>
</dbReference>
<gene>
    <name evidence="15 17" type="primary">dinB</name>
    <name evidence="17" type="ORF">MFUM_0811</name>
</gene>